<sequence length="249" mass="27706">MKHFTPLFLLLALISCQKEPKLTIAPLLLEGGDCESCAQVHILVPQLLDETSVAKTINTAISEELIYFLKFDEEEEVNTVEAAMASFGNSYQKMVKEFGATAAPWEAEVLGEIAYESPVLVSLKLDTYSFTGGAHGYGARIWLNFDAVSGKELDPTELFMDVEGFAKMVETNFRSTYGIPQNAPINSSGFMFEEDTFHLPEHMGFTPTGLQLHYNQYEIASYADGPIAFTLPFKEVNAFLKEAYRITPN</sequence>
<feature type="domain" description="DUF3298" evidence="1">
    <location>
        <begin position="185"/>
        <end position="234"/>
    </location>
</feature>
<reference evidence="3 4" key="1">
    <citation type="submission" date="2015-09" db="EMBL/GenBank/DDBJ databases">
        <title>Genome sequence of the marine flavobacterium Croceitalea dokdonensis DOKDO 023 that contains proton- and sodium-pumping rhodopsins.</title>
        <authorList>
            <person name="Kwon S.-K."/>
            <person name="Lee H.K."/>
            <person name="Kwak M.-J."/>
            <person name="Kim J.F."/>
        </authorList>
    </citation>
    <scope>NUCLEOTIDE SEQUENCE [LARGE SCALE GENOMIC DNA]</scope>
    <source>
        <strain evidence="3 4">DOKDO 023</strain>
    </source>
</reference>
<proteinExistence type="predicted"/>
<dbReference type="EMBL" id="LDJX01000002">
    <property type="protein sequence ID" value="KPM32967.1"/>
    <property type="molecule type" value="Genomic_DNA"/>
</dbReference>
<dbReference type="RefSeq" id="WP_054558534.1">
    <property type="nucleotide sequence ID" value="NZ_LDJX01000002.1"/>
</dbReference>
<evidence type="ECO:0008006" key="5">
    <source>
        <dbReference type="Google" id="ProtNLM"/>
    </source>
</evidence>
<dbReference type="Gene3D" id="3.30.565.40">
    <property type="entry name" value="Fervidobacterium nodosum Rt17-B1 like"/>
    <property type="match status" value="1"/>
</dbReference>
<dbReference type="OrthoDB" id="594879at2"/>
<organism evidence="3 4">
    <name type="scientific">Croceitalea dokdonensis DOKDO 023</name>
    <dbReference type="NCBI Taxonomy" id="1300341"/>
    <lineage>
        <taxon>Bacteria</taxon>
        <taxon>Pseudomonadati</taxon>
        <taxon>Bacteroidota</taxon>
        <taxon>Flavobacteriia</taxon>
        <taxon>Flavobacteriales</taxon>
        <taxon>Flavobacteriaceae</taxon>
        <taxon>Croceitalea</taxon>
    </lineage>
</organism>
<dbReference type="Proteomes" id="UP000050280">
    <property type="component" value="Unassembled WGS sequence"/>
</dbReference>
<evidence type="ECO:0000259" key="2">
    <source>
        <dbReference type="Pfam" id="PF13739"/>
    </source>
</evidence>
<evidence type="ECO:0000313" key="3">
    <source>
        <dbReference type="EMBL" id="KPM32967.1"/>
    </source>
</evidence>
<evidence type="ECO:0000313" key="4">
    <source>
        <dbReference type="Proteomes" id="UP000050280"/>
    </source>
</evidence>
<dbReference type="Gene3D" id="3.90.640.20">
    <property type="entry name" value="Heat-shock cognate protein, ATPase"/>
    <property type="match status" value="1"/>
</dbReference>
<accession>A0A0P7AY18</accession>
<comment type="caution">
    <text evidence="3">The sequence shown here is derived from an EMBL/GenBank/DDBJ whole genome shotgun (WGS) entry which is preliminary data.</text>
</comment>
<dbReference type="InterPro" id="IPR021729">
    <property type="entry name" value="DUF3298"/>
</dbReference>
<dbReference type="InterPro" id="IPR025303">
    <property type="entry name" value="PdaC"/>
</dbReference>
<evidence type="ECO:0000259" key="1">
    <source>
        <dbReference type="Pfam" id="PF11738"/>
    </source>
</evidence>
<dbReference type="Pfam" id="PF13739">
    <property type="entry name" value="PdaC"/>
    <property type="match status" value="1"/>
</dbReference>
<dbReference type="InterPro" id="IPR037126">
    <property type="entry name" value="PdaC/RsiV-like_sf"/>
</dbReference>
<dbReference type="PROSITE" id="PS51257">
    <property type="entry name" value="PROKAR_LIPOPROTEIN"/>
    <property type="match status" value="1"/>
</dbReference>
<dbReference type="Pfam" id="PF11738">
    <property type="entry name" value="DUF3298"/>
    <property type="match status" value="1"/>
</dbReference>
<feature type="domain" description="Deacetylase PdaC" evidence="2">
    <location>
        <begin position="36"/>
        <end position="136"/>
    </location>
</feature>
<dbReference type="AlphaFoldDB" id="A0A0P7AY18"/>
<keyword evidence="4" id="KW-1185">Reference proteome</keyword>
<name>A0A0P7AY18_9FLAO</name>
<dbReference type="STRING" id="1300341.I595_1394"/>
<gene>
    <name evidence="3" type="ORF">I595_1394</name>
</gene>
<protein>
    <recommendedName>
        <fullName evidence="5">DUF3298 domain-containing protein</fullName>
    </recommendedName>
</protein>